<dbReference type="STRING" id="1325564.NSJP_3645"/>
<accession>A0A1W1I9Z7</accession>
<name>A0A1W1I9Z7_9BACT</name>
<evidence type="ECO:0000313" key="2">
    <source>
        <dbReference type="EMBL" id="SLM49812.1"/>
    </source>
</evidence>
<gene>
    <name evidence="2" type="ORF">NSJP_3645</name>
</gene>
<feature type="compositionally biased region" description="Basic and acidic residues" evidence="1">
    <location>
        <begin position="1"/>
        <end position="11"/>
    </location>
</feature>
<keyword evidence="3" id="KW-1185">Reference proteome</keyword>
<evidence type="ECO:0000256" key="1">
    <source>
        <dbReference type="SAM" id="MobiDB-lite"/>
    </source>
</evidence>
<feature type="region of interest" description="Disordered" evidence="1">
    <location>
        <begin position="72"/>
        <end position="94"/>
    </location>
</feature>
<sequence length="94" mass="10523">MGCNTGRDRPQRTGQEPIGSPMLDAPPWPPTQVPLKRRGRDATLPLIFWSSKPGARQEGRLAAWDLMDMVKSDPSFANDSRQRADPEHKAVDEK</sequence>
<evidence type="ECO:0000313" key="3">
    <source>
        <dbReference type="Proteomes" id="UP000192042"/>
    </source>
</evidence>
<protein>
    <submittedName>
        <fullName evidence="2">Uncharacterized protein</fullName>
    </submittedName>
</protein>
<dbReference type="AlphaFoldDB" id="A0A1W1I9Z7"/>
<dbReference type="KEGG" id="nja:NSJP_3645"/>
<dbReference type="EMBL" id="LT828648">
    <property type="protein sequence ID" value="SLM49812.1"/>
    <property type="molecule type" value="Genomic_DNA"/>
</dbReference>
<dbReference type="Proteomes" id="UP000192042">
    <property type="component" value="Chromosome I"/>
</dbReference>
<proteinExistence type="predicted"/>
<feature type="compositionally biased region" description="Basic and acidic residues" evidence="1">
    <location>
        <begin position="80"/>
        <end position="94"/>
    </location>
</feature>
<feature type="region of interest" description="Disordered" evidence="1">
    <location>
        <begin position="1"/>
        <end position="37"/>
    </location>
</feature>
<reference evidence="2 3" key="1">
    <citation type="submission" date="2017-03" db="EMBL/GenBank/DDBJ databases">
        <authorList>
            <person name="Afonso C.L."/>
            <person name="Miller P.J."/>
            <person name="Scott M.A."/>
            <person name="Spackman E."/>
            <person name="Goraichik I."/>
            <person name="Dimitrov K.M."/>
            <person name="Suarez D.L."/>
            <person name="Swayne D.E."/>
        </authorList>
    </citation>
    <scope>NUCLEOTIDE SEQUENCE [LARGE SCALE GENOMIC DNA]</scope>
    <source>
        <strain evidence="2">Genome sequencing of Nitrospira japonica strain NJ11</strain>
    </source>
</reference>
<organism evidence="2 3">
    <name type="scientific">Nitrospira japonica</name>
    <dbReference type="NCBI Taxonomy" id="1325564"/>
    <lineage>
        <taxon>Bacteria</taxon>
        <taxon>Pseudomonadati</taxon>
        <taxon>Nitrospirota</taxon>
        <taxon>Nitrospiria</taxon>
        <taxon>Nitrospirales</taxon>
        <taxon>Nitrospiraceae</taxon>
        <taxon>Nitrospira</taxon>
    </lineage>
</organism>